<evidence type="ECO:0000313" key="3">
    <source>
        <dbReference type="Proteomes" id="UP000276133"/>
    </source>
</evidence>
<evidence type="ECO:0000313" key="2">
    <source>
        <dbReference type="EMBL" id="RNA35997.1"/>
    </source>
</evidence>
<gene>
    <name evidence="2" type="ORF">BpHYR1_023348</name>
</gene>
<organism evidence="2 3">
    <name type="scientific">Brachionus plicatilis</name>
    <name type="common">Marine rotifer</name>
    <name type="synonym">Brachionus muelleri</name>
    <dbReference type="NCBI Taxonomy" id="10195"/>
    <lineage>
        <taxon>Eukaryota</taxon>
        <taxon>Metazoa</taxon>
        <taxon>Spiralia</taxon>
        <taxon>Gnathifera</taxon>
        <taxon>Rotifera</taxon>
        <taxon>Eurotatoria</taxon>
        <taxon>Monogononta</taxon>
        <taxon>Pseudotrocha</taxon>
        <taxon>Ploima</taxon>
        <taxon>Brachionidae</taxon>
        <taxon>Brachionus</taxon>
    </lineage>
</organism>
<proteinExistence type="predicted"/>
<feature type="region of interest" description="Disordered" evidence="1">
    <location>
        <begin position="186"/>
        <end position="239"/>
    </location>
</feature>
<comment type="caution">
    <text evidence="2">The sequence shown here is derived from an EMBL/GenBank/DDBJ whole genome shotgun (WGS) entry which is preliminary data.</text>
</comment>
<accession>A0A3M7SK68</accession>
<evidence type="ECO:0000256" key="1">
    <source>
        <dbReference type="SAM" id="MobiDB-lite"/>
    </source>
</evidence>
<feature type="compositionally biased region" description="Low complexity" evidence="1">
    <location>
        <begin position="202"/>
        <end position="216"/>
    </location>
</feature>
<reference evidence="2 3" key="1">
    <citation type="journal article" date="2018" name="Sci. Rep.">
        <title>Genomic signatures of local adaptation to the degree of environmental predictability in rotifers.</title>
        <authorList>
            <person name="Franch-Gras L."/>
            <person name="Hahn C."/>
            <person name="Garcia-Roger E.M."/>
            <person name="Carmona M.J."/>
            <person name="Serra M."/>
            <person name="Gomez A."/>
        </authorList>
    </citation>
    <scope>NUCLEOTIDE SEQUENCE [LARGE SCALE GENOMIC DNA]</scope>
    <source>
        <strain evidence="2">HYR1</strain>
    </source>
</reference>
<protein>
    <submittedName>
        <fullName evidence="2">Ral GTPase-activating subunit alpha-1 isoform X5</fullName>
    </submittedName>
</protein>
<name>A0A3M7SK68_BRAPC</name>
<dbReference type="AlphaFoldDB" id="A0A3M7SK68"/>
<keyword evidence="3" id="KW-1185">Reference proteome</keyword>
<dbReference type="EMBL" id="REGN01001258">
    <property type="protein sequence ID" value="RNA35997.1"/>
    <property type="molecule type" value="Genomic_DNA"/>
</dbReference>
<dbReference type="Proteomes" id="UP000276133">
    <property type="component" value="Unassembled WGS sequence"/>
</dbReference>
<sequence>MDAKIYNQILSDFLKILVLWNGDILIKLNSKMKFVYYSIGNIFEKKPILNFSNQNPHFFGRKHLICKITTLLIKILLRVCNFMFTSNSDYLSLNSNSSSNNLRSNDTNTTLSSISQLIKLTTETTLMSVIKATYNFNLSNDLWDQLVTLLQTVNSNHDVVDKWMDSIDDLMRQIFKHTYNIDLNSFKSPYQNEDETEADLNARSAVSSSRSGSVSSQVDEKRKQRHKNRDKQNHQSLILNSSSSNYLLAHASQSNEKRGTKTDNNMTYSPAVLSSVGLNKPSFQNSQNNSQIPFNRQTSAKHSLQNTFRDDTYLHTIVPKNVQASFVRKNK</sequence>